<keyword evidence="15" id="KW-1185">Reference proteome</keyword>
<feature type="binding site" evidence="12">
    <location>
        <position position="40"/>
    </location>
    <ligand>
        <name>Mg(2+)</name>
        <dbReference type="ChEBI" id="CHEBI:18420"/>
    </ligand>
</feature>
<keyword evidence="12" id="KW-0539">Nucleus</keyword>
<keyword evidence="2 12" id="KW-0963">Cytoplasm</keyword>
<evidence type="ECO:0000256" key="11">
    <source>
        <dbReference type="ARBA" id="ARBA00093271"/>
    </source>
</evidence>
<comment type="cofactor">
    <cofactor evidence="12">
        <name>Mg(2+)</name>
        <dbReference type="ChEBI" id="CHEBI:18420"/>
    </cofactor>
    <cofactor evidence="12">
        <name>Mn(2+)</name>
        <dbReference type="ChEBI" id="CHEBI:29035"/>
    </cofactor>
    <text evidence="12">Binds 1 divalent metal cation per subunit; can use either Mg(2+) or Mn(2+).</text>
</comment>
<keyword evidence="5 12" id="KW-0378">Hydrolase</keyword>
<accession>A0A137P9A3</accession>
<feature type="binding site" evidence="12">
    <location>
        <position position="167"/>
    </location>
    <ligand>
        <name>ITP</name>
        <dbReference type="ChEBI" id="CHEBI:61402"/>
    </ligand>
</feature>
<organism evidence="14 15">
    <name type="scientific">Conidiobolus coronatus (strain ATCC 28846 / CBS 209.66 / NRRL 28638)</name>
    <name type="common">Delacroixia coronata</name>
    <dbReference type="NCBI Taxonomy" id="796925"/>
    <lineage>
        <taxon>Eukaryota</taxon>
        <taxon>Fungi</taxon>
        <taxon>Fungi incertae sedis</taxon>
        <taxon>Zoopagomycota</taxon>
        <taxon>Entomophthoromycotina</taxon>
        <taxon>Entomophthoromycetes</taxon>
        <taxon>Entomophthorales</taxon>
        <taxon>Ancylistaceae</taxon>
        <taxon>Conidiobolus</taxon>
    </lineage>
</organism>
<dbReference type="NCBIfam" id="TIGR00042">
    <property type="entry name" value="RdgB/HAM1 family non-canonical purine NTP pyrophosphatase"/>
    <property type="match status" value="1"/>
</dbReference>
<comment type="similarity">
    <text evidence="1 12 13">Belongs to the HAM1 NTPase family.</text>
</comment>
<feature type="binding site" evidence="12">
    <location>
        <position position="68"/>
    </location>
    <ligand>
        <name>Mg(2+)</name>
        <dbReference type="ChEBI" id="CHEBI:18420"/>
    </ligand>
</feature>
<comment type="catalytic activity">
    <reaction evidence="9">
        <text>ITP + H2O = IMP + diphosphate + H(+)</text>
        <dbReference type="Rhea" id="RHEA:29399"/>
        <dbReference type="ChEBI" id="CHEBI:15377"/>
        <dbReference type="ChEBI" id="CHEBI:15378"/>
        <dbReference type="ChEBI" id="CHEBI:33019"/>
        <dbReference type="ChEBI" id="CHEBI:58053"/>
        <dbReference type="ChEBI" id="CHEBI:61402"/>
        <dbReference type="EC" id="3.6.1.66"/>
    </reaction>
    <physiologicalReaction direction="left-to-right" evidence="9">
        <dbReference type="Rhea" id="RHEA:29400"/>
    </physiologicalReaction>
</comment>
<dbReference type="GO" id="GO:0036222">
    <property type="term" value="F:XTP diphosphatase activity"/>
    <property type="evidence" value="ECO:0007669"/>
    <property type="project" value="UniProtKB-UniRule"/>
</dbReference>
<dbReference type="AlphaFoldDB" id="A0A137P9A3"/>
<dbReference type="GO" id="GO:0000166">
    <property type="term" value="F:nucleotide binding"/>
    <property type="evidence" value="ECO:0007669"/>
    <property type="project" value="UniProtKB-KW"/>
</dbReference>
<comment type="subunit">
    <text evidence="12">Homodimer.</text>
</comment>
<dbReference type="FunFam" id="3.90.950.10:FF:000003">
    <property type="entry name" value="Inosine triphosphate pyrophosphatase"/>
    <property type="match status" value="1"/>
</dbReference>
<dbReference type="GO" id="GO:0046872">
    <property type="term" value="F:metal ion binding"/>
    <property type="evidence" value="ECO:0007669"/>
    <property type="project" value="UniProtKB-KW"/>
</dbReference>
<dbReference type="GO" id="GO:0009204">
    <property type="term" value="P:deoxyribonucleoside triphosphate catabolic process"/>
    <property type="evidence" value="ECO:0007669"/>
    <property type="project" value="UniProtKB-UniRule"/>
</dbReference>
<evidence type="ECO:0000256" key="1">
    <source>
        <dbReference type="ARBA" id="ARBA00008023"/>
    </source>
</evidence>
<evidence type="ECO:0000313" key="15">
    <source>
        <dbReference type="Proteomes" id="UP000070444"/>
    </source>
</evidence>
<reference evidence="14 15" key="1">
    <citation type="journal article" date="2015" name="Genome Biol. Evol.">
        <title>Phylogenomic analyses indicate that early fungi evolved digesting cell walls of algal ancestors of land plants.</title>
        <authorList>
            <person name="Chang Y."/>
            <person name="Wang S."/>
            <person name="Sekimoto S."/>
            <person name="Aerts A.L."/>
            <person name="Choi C."/>
            <person name="Clum A."/>
            <person name="LaButti K.M."/>
            <person name="Lindquist E.A."/>
            <person name="Yee Ngan C."/>
            <person name="Ohm R.A."/>
            <person name="Salamov A.A."/>
            <person name="Grigoriev I.V."/>
            <person name="Spatafora J.W."/>
            <person name="Berbee M.L."/>
        </authorList>
    </citation>
    <scope>NUCLEOTIDE SEQUENCE [LARGE SCALE GENOMIC DNA]</scope>
    <source>
        <strain evidence="14 15">NRRL 28638</strain>
    </source>
</reference>
<dbReference type="InterPro" id="IPR029001">
    <property type="entry name" value="ITPase-like_fam"/>
</dbReference>
<evidence type="ECO:0000256" key="13">
    <source>
        <dbReference type="RuleBase" id="RU003781"/>
    </source>
</evidence>
<dbReference type="EC" id="3.6.1.66" evidence="12"/>
<feature type="binding site" evidence="12">
    <location>
        <begin position="144"/>
        <end position="147"/>
    </location>
    <ligand>
        <name>ITP</name>
        <dbReference type="ChEBI" id="CHEBI:61402"/>
    </ligand>
</feature>
<gene>
    <name evidence="14" type="ORF">CONCODRAFT_81596</name>
</gene>
<keyword evidence="6 12" id="KW-0460">Magnesium</keyword>
<comment type="subcellular location">
    <subcellularLocation>
        <location evidence="12">Cytoplasm</location>
    </subcellularLocation>
    <subcellularLocation>
        <location evidence="12">Nucleus</location>
    </subcellularLocation>
</comment>
<dbReference type="HAMAP" id="MF_03148">
    <property type="entry name" value="HAM1_NTPase"/>
    <property type="match status" value="1"/>
</dbReference>
<evidence type="ECO:0000256" key="10">
    <source>
        <dbReference type="ARBA" id="ARBA00093255"/>
    </source>
</evidence>
<dbReference type="EMBL" id="KQ964472">
    <property type="protein sequence ID" value="KXN71580.1"/>
    <property type="molecule type" value="Genomic_DNA"/>
</dbReference>
<dbReference type="GO" id="GO:0036220">
    <property type="term" value="F:ITP diphosphatase activity"/>
    <property type="evidence" value="ECO:0007669"/>
    <property type="project" value="UniProtKB-UniRule"/>
</dbReference>
<dbReference type="InterPro" id="IPR027502">
    <property type="entry name" value="ITPase"/>
</dbReference>
<dbReference type="PANTHER" id="PTHR11067:SF9">
    <property type="entry name" value="INOSINE TRIPHOSPHATE PYROPHOSPHATASE"/>
    <property type="match status" value="1"/>
</dbReference>
<evidence type="ECO:0000256" key="9">
    <source>
        <dbReference type="ARBA" id="ARBA00093218"/>
    </source>
</evidence>
<dbReference type="SUPFAM" id="SSF52972">
    <property type="entry name" value="ITPase-like"/>
    <property type="match status" value="1"/>
</dbReference>
<keyword evidence="4 12" id="KW-0547">Nucleotide-binding</keyword>
<comment type="catalytic activity">
    <reaction evidence="12">
        <text>XTP + H2O = XMP + diphosphate + H(+)</text>
        <dbReference type="Rhea" id="RHEA:28610"/>
        <dbReference type="ChEBI" id="CHEBI:15377"/>
        <dbReference type="ChEBI" id="CHEBI:15378"/>
        <dbReference type="ChEBI" id="CHEBI:33019"/>
        <dbReference type="ChEBI" id="CHEBI:57464"/>
        <dbReference type="ChEBI" id="CHEBI:61314"/>
        <dbReference type="EC" id="3.6.1.66"/>
    </reaction>
</comment>
<name>A0A137P9A3_CONC2</name>
<dbReference type="OMA" id="YDPIFQP"/>
<feature type="binding site" evidence="12">
    <location>
        <begin position="172"/>
        <end position="173"/>
    </location>
    <ligand>
        <name>ITP</name>
        <dbReference type="ChEBI" id="CHEBI:61402"/>
    </ligand>
</feature>
<dbReference type="GO" id="GO:0005634">
    <property type="term" value="C:nucleus"/>
    <property type="evidence" value="ECO:0007669"/>
    <property type="project" value="UniProtKB-SubCell"/>
</dbReference>
<keyword evidence="12" id="KW-0464">Manganese</keyword>
<evidence type="ECO:0000256" key="2">
    <source>
        <dbReference type="ARBA" id="ARBA00022490"/>
    </source>
</evidence>
<feature type="binding site" evidence="12">
    <location>
        <begin position="68"/>
        <end position="69"/>
    </location>
    <ligand>
        <name>ITP</name>
        <dbReference type="ChEBI" id="CHEBI:61402"/>
    </ligand>
</feature>
<evidence type="ECO:0000256" key="8">
    <source>
        <dbReference type="ARBA" id="ARBA00054940"/>
    </source>
</evidence>
<dbReference type="OrthoDB" id="6288734at2759"/>
<dbReference type="STRING" id="796925.A0A137P9A3"/>
<protein>
    <recommendedName>
        <fullName evidence="12">Inosine triphosphate pyrophosphatase</fullName>
        <shortName evidence="12">ITPase</shortName>
        <shortName evidence="12">Inosine triphosphatase</shortName>
        <ecNumber evidence="12">3.6.1.66</ecNumber>
    </recommendedName>
    <alternativeName>
        <fullName evidence="12">Non-canonical purine NTP pyrophosphatase</fullName>
    </alternativeName>
    <alternativeName>
        <fullName evidence="12">Non-standard purine NTP pyrophosphatase</fullName>
    </alternativeName>
    <alternativeName>
        <fullName evidence="12">Nucleoside-triphosphate diphosphatase</fullName>
    </alternativeName>
    <alternativeName>
        <fullName evidence="12">Nucleoside-triphosphate pyrophosphatase</fullName>
        <shortName evidence="12">NTPase</shortName>
    </alternativeName>
    <alternativeName>
        <fullName evidence="12">XTP/dITP diphosphatase</fullName>
    </alternativeName>
</protein>
<comment type="catalytic activity">
    <reaction evidence="11">
        <text>N(6)-hydroxy-dATP + H2O = N(6)-hydroxy-dAMP + diphosphate + H(+)</text>
        <dbReference type="Rhea" id="RHEA:83971"/>
        <dbReference type="ChEBI" id="CHEBI:15377"/>
        <dbReference type="ChEBI" id="CHEBI:15378"/>
        <dbReference type="ChEBI" id="CHEBI:33019"/>
        <dbReference type="ChEBI" id="CHEBI:233529"/>
        <dbReference type="ChEBI" id="CHEBI:233530"/>
    </reaction>
    <physiologicalReaction direction="left-to-right" evidence="11">
        <dbReference type="Rhea" id="RHEA:83972"/>
    </physiologicalReaction>
</comment>
<dbReference type="InterPro" id="IPR002637">
    <property type="entry name" value="RdgB/HAM1"/>
</dbReference>
<dbReference type="CDD" id="cd00515">
    <property type="entry name" value="HAM1"/>
    <property type="match status" value="1"/>
</dbReference>
<comment type="catalytic activity">
    <reaction evidence="10">
        <text>dITP + H2O = dIMP + diphosphate + H(+)</text>
        <dbReference type="Rhea" id="RHEA:28342"/>
        <dbReference type="ChEBI" id="CHEBI:15377"/>
        <dbReference type="ChEBI" id="CHEBI:15378"/>
        <dbReference type="ChEBI" id="CHEBI:33019"/>
        <dbReference type="ChEBI" id="CHEBI:61194"/>
        <dbReference type="ChEBI" id="CHEBI:61382"/>
        <dbReference type="EC" id="3.6.1.66"/>
    </reaction>
    <physiologicalReaction direction="left-to-right" evidence="10">
        <dbReference type="Rhea" id="RHEA:28343"/>
    </physiologicalReaction>
</comment>
<evidence type="ECO:0000256" key="12">
    <source>
        <dbReference type="HAMAP-Rule" id="MF_03148"/>
    </source>
</evidence>
<dbReference type="Gene3D" id="3.90.950.10">
    <property type="match status" value="1"/>
</dbReference>
<feature type="binding site" evidence="12">
    <location>
        <begin position="11"/>
        <end position="16"/>
    </location>
    <ligand>
        <name>ITP</name>
        <dbReference type="ChEBI" id="CHEBI:61402"/>
    </ligand>
</feature>
<dbReference type="GO" id="GO:0005737">
    <property type="term" value="C:cytoplasm"/>
    <property type="evidence" value="ECO:0007669"/>
    <property type="project" value="UniProtKB-SubCell"/>
</dbReference>
<evidence type="ECO:0000256" key="3">
    <source>
        <dbReference type="ARBA" id="ARBA00022723"/>
    </source>
</evidence>
<dbReference type="GO" id="GO:0035870">
    <property type="term" value="F:dITP diphosphatase activity"/>
    <property type="evidence" value="ECO:0007669"/>
    <property type="project" value="UniProtKB-UniRule"/>
</dbReference>
<feature type="binding site" evidence="12">
    <location>
        <position position="52"/>
    </location>
    <ligand>
        <name>ITP</name>
        <dbReference type="ChEBI" id="CHEBI:61402"/>
    </ligand>
</feature>
<dbReference type="PANTHER" id="PTHR11067">
    <property type="entry name" value="INOSINE TRIPHOSPHATE PYROPHOSPHATASE/HAM1 PROTEIN"/>
    <property type="match status" value="1"/>
</dbReference>
<keyword evidence="7 12" id="KW-0546">Nucleotide metabolism</keyword>
<keyword evidence="3 12" id="KW-0479">Metal-binding</keyword>
<evidence type="ECO:0000256" key="6">
    <source>
        <dbReference type="ARBA" id="ARBA00022842"/>
    </source>
</evidence>
<dbReference type="Pfam" id="PF01725">
    <property type="entry name" value="Ham1p_like"/>
    <property type="match status" value="1"/>
</dbReference>
<evidence type="ECO:0000256" key="7">
    <source>
        <dbReference type="ARBA" id="ARBA00023080"/>
    </source>
</evidence>
<comment type="function">
    <text evidence="12">Pyrophosphatase that hydrolyzes non-canonical purine nucleotides such as inosine triphosphate (ITP), deoxyinosine triphosphate (dITP) or xanthosine 5'-triphosphate (XTP) to their respective monophosphate derivatives. The enzyme does not distinguish between the deoxy- and ribose forms. Probably excludes non-canonical purines from RNA and DNA precursor pools, thus preventing their incorporation into RNA and DNA and avoiding chromosomal lesions.</text>
</comment>
<dbReference type="GO" id="GO:0009117">
    <property type="term" value="P:nucleotide metabolic process"/>
    <property type="evidence" value="ECO:0007669"/>
    <property type="project" value="UniProtKB-KW"/>
</dbReference>
<dbReference type="Proteomes" id="UP000070444">
    <property type="component" value="Unassembled WGS sequence"/>
</dbReference>
<evidence type="ECO:0000313" key="14">
    <source>
        <dbReference type="EMBL" id="KXN71580.1"/>
    </source>
</evidence>
<sequence length="186" mass="20516">MTSKKVLTFVTGNLNKLKEVQAILGQTNISIVNQKIDLPELQGTIKEVAIEKCKLAAGKVNGPVIVEDTALSFNAMGDLPGVYIKWFMDTLGHEGLNKMLVGFNDYSAKAICTFAYSEGPNSEPIIFQGITDGKIVQARGPKDFGWDPVFQPDGYTETYAEMDKAEKNKISHRGKALEELKKHFNC</sequence>
<proteinExistence type="inferred from homology"/>
<evidence type="ECO:0000256" key="5">
    <source>
        <dbReference type="ARBA" id="ARBA00022801"/>
    </source>
</evidence>
<evidence type="ECO:0000256" key="4">
    <source>
        <dbReference type="ARBA" id="ARBA00022741"/>
    </source>
</evidence>
<comment type="function">
    <text evidence="8">Pyrophosphatase that hydrolyzes the non-canonical purine nucleotides inosine triphosphate (ITP), deoxyinosine triphosphate (dITP) as well as 2'-deoxy-N-6-hydroxylaminopurine triphosphate (dHAPTP) and xanthosine 5'-triphosphate (XTP) to their respective monophosphate derivatives. The enzyme does not distinguish between the deoxy- and ribose forms. Probably excludes non-canonical purines from RNA and DNA precursor pools, thus preventing their incorporation into RNA and DNA and avoiding chromosomal lesions.</text>
</comment>